<evidence type="ECO:0000256" key="4">
    <source>
        <dbReference type="ARBA" id="ARBA00023163"/>
    </source>
</evidence>
<dbReference type="InterPro" id="IPR000847">
    <property type="entry name" value="LysR_HTH_N"/>
</dbReference>
<proteinExistence type="inferred from homology"/>
<evidence type="ECO:0000256" key="1">
    <source>
        <dbReference type="ARBA" id="ARBA00009437"/>
    </source>
</evidence>
<dbReference type="AlphaFoldDB" id="A0A3E2TGZ7"/>
<evidence type="ECO:0000256" key="3">
    <source>
        <dbReference type="ARBA" id="ARBA00023125"/>
    </source>
</evidence>
<dbReference type="CDD" id="cd05466">
    <property type="entry name" value="PBP2_LTTR_substrate"/>
    <property type="match status" value="1"/>
</dbReference>
<dbReference type="GO" id="GO:0005829">
    <property type="term" value="C:cytosol"/>
    <property type="evidence" value="ECO:0007669"/>
    <property type="project" value="TreeGrafter"/>
</dbReference>
<dbReference type="PANTHER" id="PTHR30419">
    <property type="entry name" value="HTH-TYPE TRANSCRIPTIONAL REGULATOR YBHD"/>
    <property type="match status" value="1"/>
</dbReference>
<accession>A0A3E2TGZ7</accession>
<keyword evidence="3" id="KW-0238">DNA-binding</keyword>
<dbReference type="InterPro" id="IPR005119">
    <property type="entry name" value="LysR_subst-bd"/>
</dbReference>
<dbReference type="Proteomes" id="UP000260773">
    <property type="component" value="Unassembled WGS sequence"/>
</dbReference>
<dbReference type="PRINTS" id="PR00039">
    <property type="entry name" value="HTHLYSR"/>
</dbReference>
<dbReference type="GO" id="GO:0003677">
    <property type="term" value="F:DNA binding"/>
    <property type="evidence" value="ECO:0007669"/>
    <property type="project" value="UniProtKB-KW"/>
</dbReference>
<feature type="domain" description="HTH lysR-type" evidence="5">
    <location>
        <begin position="1"/>
        <end position="58"/>
    </location>
</feature>
<dbReference type="SUPFAM" id="SSF46785">
    <property type="entry name" value="Winged helix' DNA-binding domain"/>
    <property type="match status" value="1"/>
</dbReference>
<dbReference type="FunFam" id="1.10.10.10:FF:000001">
    <property type="entry name" value="LysR family transcriptional regulator"/>
    <property type="match status" value="1"/>
</dbReference>
<evidence type="ECO:0000256" key="2">
    <source>
        <dbReference type="ARBA" id="ARBA00023015"/>
    </source>
</evidence>
<dbReference type="GO" id="GO:0003700">
    <property type="term" value="F:DNA-binding transcription factor activity"/>
    <property type="evidence" value="ECO:0007669"/>
    <property type="project" value="InterPro"/>
</dbReference>
<comment type="caution">
    <text evidence="6">The sequence shown here is derived from an EMBL/GenBank/DDBJ whole genome shotgun (WGS) entry which is preliminary data.</text>
</comment>
<dbReference type="InterPro" id="IPR036390">
    <property type="entry name" value="WH_DNA-bd_sf"/>
</dbReference>
<dbReference type="PANTHER" id="PTHR30419:SF8">
    <property type="entry name" value="NITROGEN ASSIMILATION TRANSCRIPTIONAL ACTIVATOR-RELATED"/>
    <property type="match status" value="1"/>
</dbReference>
<organism evidence="6 7">
    <name type="scientific">Coprococcus catus</name>
    <dbReference type="NCBI Taxonomy" id="116085"/>
    <lineage>
        <taxon>Bacteria</taxon>
        <taxon>Bacillati</taxon>
        <taxon>Bacillota</taxon>
        <taxon>Clostridia</taxon>
        <taxon>Lachnospirales</taxon>
        <taxon>Lachnospiraceae</taxon>
        <taxon>Coprococcus</taxon>
    </lineage>
</organism>
<dbReference type="PROSITE" id="PS50931">
    <property type="entry name" value="HTH_LYSR"/>
    <property type="match status" value="1"/>
</dbReference>
<dbReference type="InterPro" id="IPR036388">
    <property type="entry name" value="WH-like_DNA-bd_sf"/>
</dbReference>
<gene>
    <name evidence="6" type="ORF">DW070_13965</name>
</gene>
<comment type="similarity">
    <text evidence="1">Belongs to the LysR transcriptional regulatory family.</text>
</comment>
<dbReference type="InterPro" id="IPR050950">
    <property type="entry name" value="HTH-type_LysR_regulators"/>
</dbReference>
<evidence type="ECO:0000259" key="5">
    <source>
        <dbReference type="PROSITE" id="PS50931"/>
    </source>
</evidence>
<keyword evidence="4" id="KW-0804">Transcription</keyword>
<dbReference type="Gene3D" id="3.40.190.10">
    <property type="entry name" value="Periplasmic binding protein-like II"/>
    <property type="match status" value="2"/>
</dbReference>
<dbReference type="Pfam" id="PF00126">
    <property type="entry name" value="HTH_1"/>
    <property type="match status" value="1"/>
</dbReference>
<protein>
    <submittedName>
        <fullName evidence="6">LysR family transcriptional regulator</fullName>
    </submittedName>
</protein>
<dbReference type="EMBL" id="QVEP01000045">
    <property type="protein sequence ID" value="RGB75586.1"/>
    <property type="molecule type" value="Genomic_DNA"/>
</dbReference>
<reference evidence="6 7" key="1">
    <citation type="submission" date="2018-08" db="EMBL/GenBank/DDBJ databases">
        <title>A genome reference for cultivated species of the human gut microbiota.</title>
        <authorList>
            <person name="Zou Y."/>
            <person name="Xue W."/>
            <person name="Luo G."/>
        </authorList>
    </citation>
    <scope>NUCLEOTIDE SEQUENCE [LARGE SCALE GENOMIC DNA]</scope>
    <source>
        <strain evidence="6 7">AF45-17</strain>
    </source>
</reference>
<evidence type="ECO:0000313" key="7">
    <source>
        <dbReference type="Proteomes" id="UP000260773"/>
    </source>
</evidence>
<name>A0A3E2TGZ7_9FIRM</name>
<dbReference type="SUPFAM" id="SSF53850">
    <property type="entry name" value="Periplasmic binding protein-like II"/>
    <property type="match status" value="1"/>
</dbReference>
<evidence type="ECO:0000313" key="6">
    <source>
        <dbReference type="EMBL" id="RGB75586.1"/>
    </source>
</evidence>
<dbReference type="Pfam" id="PF03466">
    <property type="entry name" value="LysR_substrate"/>
    <property type="match status" value="1"/>
</dbReference>
<dbReference type="GeneID" id="74986411"/>
<dbReference type="RefSeq" id="WP_117528936.1">
    <property type="nucleotide sequence ID" value="NZ_JAAXCM010000021.1"/>
</dbReference>
<sequence>MDINRLNEFITLATLLNYSKAANQLYLTQPALSRHIHDLEQTLGTQLFIRDTHNVHLTSVGEIFLKEAQEIIQRYNHALDLIKEVSSTSTGELKIGFLGTASQSFLSDFVMGFTASHPQIKLSMTSDALDILVKQLNDGLTDLAFVTHVDKNYLIGLESKTIMKSPLLAVMHPTHALANRDSLSIKDLSGFPMINFSPQANPITSDFNKQIFKKAGAQLNIVREIPNIETAAFCASINEGVFIMPEYLLSSIGSLRTVPLTDSFAYVTLNLIWKKKNPNISIPVFVDSFSTYIQNRNPNLAPAD</sequence>
<keyword evidence="2" id="KW-0805">Transcription regulation</keyword>
<dbReference type="Gene3D" id="1.10.10.10">
    <property type="entry name" value="Winged helix-like DNA-binding domain superfamily/Winged helix DNA-binding domain"/>
    <property type="match status" value="1"/>
</dbReference>